<organism evidence="2 3">
    <name type="scientific">Cirrhinus mrigala</name>
    <name type="common">Mrigala</name>
    <dbReference type="NCBI Taxonomy" id="683832"/>
    <lineage>
        <taxon>Eukaryota</taxon>
        <taxon>Metazoa</taxon>
        <taxon>Chordata</taxon>
        <taxon>Craniata</taxon>
        <taxon>Vertebrata</taxon>
        <taxon>Euteleostomi</taxon>
        <taxon>Actinopterygii</taxon>
        <taxon>Neopterygii</taxon>
        <taxon>Teleostei</taxon>
        <taxon>Ostariophysi</taxon>
        <taxon>Cypriniformes</taxon>
        <taxon>Cyprinidae</taxon>
        <taxon>Labeoninae</taxon>
        <taxon>Labeonini</taxon>
        <taxon>Cirrhinus</taxon>
    </lineage>
</organism>
<evidence type="ECO:0000313" key="3">
    <source>
        <dbReference type="Proteomes" id="UP001529510"/>
    </source>
</evidence>
<comment type="caution">
    <text evidence="2">The sequence shown here is derived from an EMBL/GenBank/DDBJ whole genome shotgun (WGS) entry which is preliminary data.</text>
</comment>
<keyword evidence="3" id="KW-1185">Reference proteome</keyword>
<gene>
    <name evidence="2" type="ORF">M9458_025962</name>
</gene>
<evidence type="ECO:0000256" key="1">
    <source>
        <dbReference type="SAM" id="MobiDB-lite"/>
    </source>
</evidence>
<name>A0ABD0PSP8_CIRMR</name>
<dbReference type="AlphaFoldDB" id="A0ABD0PSP8"/>
<reference evidence="2 3" key="1">
    <citation type="submission" date="2024-05" db="EMBL/GenBank/DDBJ databases">
        <title>Genome sequencing and assembly of Indian major carp, Cirrhinus mrigala (Hamilton, 1822).</title>
        <authorList>
            <person name="Mohindra V."/>
            <person name="Chowdhury L.M."/>
            <person name="Lal K."/>
            <person name="Jena J.K."/>
        </authorList>
    </citation>
    <scope>NUCLEOTIDE SEQUENCE [LARGE SCALE GENOMIC DNA]</scope>
    <source>
        <strain evidence="2">CM1030</strain>
        <tissue evidence="2">Blood</tissue>
    </source>
</reference>
<evidence type="ECO:0000313" key="2">
    <source>
        <dbReference type="EMBL" id="KAL0177068.1"/>
    </source>
</evidence>
<dbReference type="Proteomes" id="UP001529510">
    <property type="component" value="Unassembled WGS sequence"/>
</dbReference>
<feature type="non-terminal residue" evidence="2">
    <location>
        <position position="64"/>
    </location>
</feature>
<accession>A0ABD0PSP8</accession>
<protein>
    <submittedName>
        <fullName evidence="2">Uncharacterized protein</fullName>
    </submittedName>
</protein>
<proteinExistence type="predicted"/>
<sequence>MALDGSSTSVMAHNNPYHSHVSDYYSRKLSNKPDVVPSGVTERKVSPSDKPDMVVLDVINIKDS</sequence>
<feature type="region of interest" description="Disordered" evidence="1">
    <location>
        <begin position="29"/>
        <end position="48"/>
    </location>
</feature>
<dbReference type="EMBL" id="JAMKFB020000013">
    <property type="protein sequence ID" value="KAL0177068.1"/>
    <property type="molecule type" value="Genomic_DNA"/>
</dbReference>